<evidence type="ECO:0000313" key="2">
    <source>
        <dbReference type="Proteomes" id="UP001221142"/>
    </source>
</evidence>
<reference evidence="1" key="1">
    <citation type="submission" date="2023-03" db="EMBL/GenBank/DDBJ databases">
        <title>Massive genome expansion in bonnet fungi (Mycena s.s.) driven by repeated elements and novel gene families across ecological guilds.</title>
        <authorList>
            <consortium name="Lawrence Berkeley National Laboratory"/>
            <person name="Harder C.B."/>
            <person name="Miyauchi S."/>
            <person name="Viragh M."/>
            <person name="Kuo A."/>
            <person name="Thoen E."/>
            <person name="Andreopoulos B."/>
            <person name="Lu D."/>
            <person name="Skrede I."/>
            <person name="Drula E."/>
            <person name="Henrissat B."/>
            <person name="Morin E."/>
            <person name="Kohler A."/>
            <person name="Barry K."/>
            <person name="LaButti K."/>
            <person name="Morin E."/>
            <person name="Salamov A."/>
            <person name="Lipzen A."/>
            <person name="Mereny Z."/>
            <person name="Hegedus B."/>
            <person name="Baldrian P."/>
            <person name="Stursova M."/>
            <person name="Weitz H."/>
            <person name="Taylor A."/>
            <person name="Grigoriev I.V."/>
            <person name="Nagy L.G."/>
            <person name="Martin F."/>
            <person name="Kauserud H."/>
        </authorList>
    </citation>
    <scope>NUCLEOTIDE SEQUENCE</scope>
    <source>
        <strain evidence="1">9284</strain>
    </source>
</reference>
<dbReference type="EMBL" id="JARKIF010000046">
    <property type="protein sequence ID" value="KAJ7608235.1"/>
    <property type="molecule type" value="Genomic_DNA"/>
</dbReference>
<accession>A0AAD7B2V8</accession>
<organism evidence="1 2">
    <name type="scientific">Roridomyces roridus</name>
    <dbReference type="NCBI Taxonomy" id="1738132"/>
    <lineage>
        <taxon>Eukaryota</taxon>
        <taxon>Fungi</taxon>
        <taxon>Dikarya</taxon>
        <taxon>Basidiomycota</taxon>
        <taxon>Agaricomycotina</taxon>
        <taxon>Agaricomycetes</taxon>
        <taxon>Agaricomycetidae</taxon>
        <taxon>Agaricales</taxon>
        <taxon>Marasmiineae</taxon>
        <taxon>Mycenaceae</taxon>
        <taxon>Roridomyces</taxon>
    </lineage>
</organism>
<dbReference type="AlphaFoldDB" id="A0AAD7B2V8"/>
<gene>
    <name evidence="1" type="ORF">FB45DRAFT_877395</name>
</gene>
<sequence length="257" mass="29390">MLFSSCNNPLLAWDTFTTPNELQELRLLLRSSHNPSNVLSPVAFSTSNLEEYTVSCIMNARGGRRDKRNSGNVNSRKCPILCRESLTLPHLHTLTIGPYDLVLGNPPSWPEIRFRALSRRSSFHQILRVLRIANVVIDDTQLTDVLEPLQAIERLEISDQGDYYTVMDGLLLFLGRQTTESEPLRVPRLRYLSCDSDLVFTPQIYFDCILTCVGPDVNPVFEAVLRHLPSACKEKRKEIEEVVAQARLRFSFEAWPW</sequence>
<name>A0AAD7B2V8_9AGAR</name>
<proteinExistence type="predicted"/>
<comment type="caution">
    <text evidence="1">The sequence shown here is derived from an EMBL/GenBank/DDBJ whole genome shotgun (WGS) entry which is preliminary data.</text>
</comment>
<protein>
    <submittedName>
        <fullName evidence="1">Uncharacterized protein</fullName>
    </submittedName>
</protein>
<evidence type="ECO:0000313" key="1">
    <source>
        <dbReference type="EMBL" id="KAJ7608235.1"/>
    </source>
</evidence>
<dbReference type="Proteomes" id="UP001221142">
    <property type="component" value="Unassembled WGS sequence"/>
</dbReference>
<keyword evidence="2" id="KW-1185">Reference proteome</keyword>